<evidence type="ECO:0000313" key="9">
    <source>
        <dbReference type="EMBL" id="MFC4819634.1"/>
    </source>
</evidence>
<feature type="chain" id="PRO_5045338069" evidence="8">
    <location>
        <begin position="27"/>
        <end position="444"/>
    </location>
</feature>
<dbReference type="Proteomes" id="UP001595886">
    <property type="component" value="Unassembled WGS sequence"/>
</dbReference>
<evidence type="ECO:0000256" key="8">
    <source>
        <dbReference type="SAM" id="SignalP"/>
    </source>
</evidence>
<dbReference type="InterPro" id="IPR005017">
    <property type="entry name" value="OMPP1/FadL/TodX"/>
</dbReference>
<dbReference type="SUPFAM" id="SSF56935">
    <property type="entry name" value="Porins"/>
    <property type="match status" value="1"/>
</dbReference>
<dbReference type="Gene3D" id="2.40.160.60">
    <property type="entry name" value="Outer membrane protein transport protein (OMPP1/FadL/TodX)"/>
    <property type="match status" value="1"/>
</dbReference>
<keyword evidence="6" id="KW-0472">Membrane</keyword>
<evidence type="ECO:0000313" key="10">
    <source>
        <dbReference type="Proteomes" id="UP001595886"/>
    </source>
</evidence>
<keyword evidence="5 8" id="KW-0732">Signal</keyword>
<name>A0ABV9QVM4_9GAMM</name>
<dbReference type="PANTHER" id="PTHR35093:SF3">
    <property type="entry name" value="LONG-CHAIN FATTY ACID TRANSPORT PROTEIN"/>
    <property type="match status" value="1"/>
</dbReference>
<dbReference type="PANTHER" id="PTHR35093">
    <property type="entry name" value="OUTER MEMBRANE PROTEIN NMB0088-RELATED"/>
    <property type="match status" value="1"/>
</dbReference>
<keyword evidence="3" id="KW-1134">Transmembrane beta strand</keyword>
<evidence type="ECO:0000256" key="4">
    <source>
        <dbReference type="ARBA" id="ARBA00022692"/>
    </source>
</evidence>
<evidence type="ECO:0000256" key="1">
    <source>
        <dbReference type="ARBA" id="ARBA00004571"/>
    </source>
</evidence>
<dbReference type="RefSeq" id="WP_380019419.1">
    <property type="nucleotide sequence ID" value="NZ_JBHSHD010000005.1"/>
</dbReference>
<sequence length="444" mass="47973">MQRNPRRPRLAPALATLPLALAAALAGQEAQASAFQLKENSVQGLGRAFAGETSAPGDCAVVVNNPAAMSELGDGNCAQADFNIINFETKFKGGGSDFLGRPLTGSNGGDGGVTKPVPATFFTHRVNQDWVVGAAIYAPFGFETQYNDTWVGRYEALKSKLQSIDLTFSASYKISDSFSVGASFIVQNTAAELTQAIDFGTILATPTGGALLPQEADGFGSLKGNDWGFGWGLGALWKPTDADRIGINFHSQIDHTIDGDGKFKVPVNLRPLLGNTFVNSGGKAGFDTPWFVNASWWHTVNERLSLGVNLGFTHWSSFKELVVDYDNPAQPNSVSEFKWEDSWFYSIGGDYRLNDRWTLRAGVAFDETPTVDATRTPRVPDGDRTWGSIGVGYQVNEQLKIDAAFLHIWVDDGAVDHQAATFSTLKGKFTSKGNVLSVSGQYRF</sequence>
<comment type="similarity">
    <text evidence="2">Belongs to the OmpP1/FadL family.</text>
</comment>
<evidence type="ECO:0000256" key="3">
    <source>
        <dbReference type="ARBA" id="ARBA00022452"/>
    </source>
</evidence>
<keyword evidence="7" id="KW-0998">Cell outer membrane</keyword>
<evidence type="ECO:0000256" key="7">
    <source>
        <dbReference type="ARBA" id="ARBA00023237"/>
    </source>
</evidence>
<organism evidence="9 10">
    <name type="scientific">Dokdonella ginsengisoli</name>
    <dbReference type="NCBI Taxonomy" id="363846"/>
    <lineage>
        <taxon>Bacteria</taxon>
        <taxon>Pseudomonadati</taxon>
        <taxon>Pseudomonadota</taxon>
        <taxon>Gammaproteobacteria</taxon>
        <taxon>Lysobacterales</taxon>
        <taxon>Rhodanobacteraceae</taxon>
        <taxon>Dokdonella</taxon>
    </lineage>
</organism>
<comment type="caution">
    <text evidence="9">The sequence shown here is derived from an EMBL/GenBank/DDBJ whole genome shotgun (WGS) entry which is preliminary data.</text>
</comment>
<evidence type="ECO:0000256" key="5">
    <source>
        <dbReference type="ARBA" id="ARBA00022729"/>
    </source>
</evidence>
<dbReference type="EMBL" id="JBHSHD010000005">
    <property type="protein sequence ID" value="MFC4819634.1"/>
    <property type="molecule type" value="Genomic_DNA"/>
</dbReference>
<protein>
    <submittedName>
        <fullName evidence="9">OmpP1/FadL family transporter</fullName>
    </submittedName>
</protein>
<keyword evidence="10" id="KW-1185">Reference proteome</keyword>
<gene>
    <name evidence="9" type="ORF">ACFO6Q_04830</name>
</gene>
<keyword evidence="4" id="KW-0812">Transmembrane</keyword>
<dbReference type="Pfam" id="PF03349">
    <property type="entry name" value="Toluene_X"/>
    <property type="match status" value="1"/>
</dbReference>
<accession>A0ABV9QVM4</accession>
<feature type="signal peptide" evidence="8">
    <location>
        <begin position="1"/>
        <end position="26"/>
    </location>
</feature>
<evidence type="ECO:0000256" key="2">
    <source>
        <dbReference type="ARBA" id="ARBA00008163"/>
    </source>
</evidence>
<comment type="subcellular location">
    <subcellularLocation>
        <location evidence="1">Cell outer membrane</location>
        <topology evidence="1">Multi-pass membrane protein</topology>
    </subcellularLocation>
</comment>
<reference evidence="10" key="1">
    <citation type="journal article" date="2019" name="Int. J. Syst. Evol. Microbiol.">
        <title>The Global Catalogue of Microorganisms (GCM) 10K type strain sequencing project: providing services to taxonomists for standard genome sequencing and annotation.</title>
        <authorList>
            <consortium name="The Broad Institute Genomics Platform"/>
            <consortium name="The Broad Institute Genome Sequencing Center for Infectious Disease"/>
            <person name="Wu L."/>
            <person name="Ma J."/>
        </authorList>
    </citation>
    <scope>NUCLEOTIDE SEQUENCE [LARGE SCALE GENOMIC DNA]</scope>
    <source>
        <strain evidence="10">CCUG 30340</strain>
    </source>
</reference>
<proteinExistence type="inferred from homology"/>
<evidence type="ECO:0000256" key="6">
    <source>
        <dbReference type="ARBA" id="ARBA00023136"/>
    </source>
</evidence>